<feature type="domain" description="ABC transporter" evidence="4">
    <location>
        <begin position="16"/>
        <end position="265"/>
    </location>
</feature>
<dbReference type="PROSITE" id="PS50893">
    <property type="entry name" value="ABC_TRANSPORTER_2"/>
    <property type="match status" value="2"/>
</dbReference>
<name>A0A2U3AJ70_9BACL</name>
<evidence type="ECO:0000259" key="4">
    <source>
        <dbReference type="PROSITE" id="PS50893"/>
    </source>
</evidence>
<dbReference type="EMBL" id="QFVR01000019">
    <property type="protein sequence ID" value="PWI24557.1"/>
    <property type="molecule type" value="Genomic_DNA"/>
</dbReference>
<evidence type="ECO:0000313" key="5">
    <source>
        <dbReference type="EMBL" id="PWI24557.1"/>
    </source>
</evidence>
<keyword evidence="1" id="KW-0813">Transport</keyword>
<dbReference type="CDD" id="cd03257">
    <property type="entry name" value="ABC_NikE_OppD_transporters"/>
    <property type="match status" value="1"/>
</dbReference>
<proteinExistence type="predicted"/>
<accession>A0A2U3AJ70</accession>
<dbReference type="InterPro" id="IPR003593">
    <property type="entry name" value="AAA+_ATPase"/>
</dbReference>
<gene>
    <name evidence="5" type="ORF">DEX24_12695</name>
</gene>
<dbReference type="Gene3D" id="3.40.50.300">
    <property type="entry name" value="P-loop containing nucleotide triphosphate hydrolases"/>
    <property type="match status" value="2"/>
</dbReference>
<dbReference type="Proteomes" id="UP000245938">
    <property type="component" value="Unassembled WGS sequence"/>
</dbReference>
<dbReference type="OrthoDB" id="9802264at2"/>
<evidence type="ECO:0000313" key="6">
    <source>
        <dbReference type="Proteomes" id="UP000245938"/>
    </source>
</evidence>
<keyword evidence="6" id="KW-1185">Reference proteome</keyword>
<sequence>MSFTKEVVVVNPLLIVRNLHIIHVSDEKSTEIIQGINFTIAPGEILGISGNAQSGKAILSKALMRLLPASHYLLSQGTIHLSNIELLSLQEQEMAKIRGHYLTMIFANPQRSFNPTKKIGQQLIDVLDRHQHLTATQAYEKALALLQFVELNDVEDLFTRYSYTLSAELAHKVSIAIALACQPKLIIIEEPSELVDALAQKELMKLLKKIQLHYKIAILLITQNPRFLADVCDQVIVLQHGKISDKPYAVTSSIDLKTRPKLLAEPTTLLDVRAITQYVTGENGEIFKAVNQCSFIVNTGDVFGIIGEANAGKSTLAYSILQLIHTTSGNILFKEIVLNALPKNKLQRVRCDIQILFQDFSSALNPRMQIGESLGRVLLLHNLVTTKQQKIKRVAELLQLVGLSPTHAQHYPHEFSAVQLQRINIARVLSVNPSLVILDEPFADFNPSEKKEIADLLQKLKYTFNLTYLFISRNITNALAICDRIAIMHKGTIVELATSAELASNPLHPYTCSILKSSFATDNIRNLTSQGYDDLKLKEITPTHFVLLP</sequence>
<dbReference type="Pfam" id="PF00005">
    <property type="entry name" value="ABC_tran"/>
    <property type="match status" value="2"/>
</dbReference>
<comment type="caution">
    <text evidence="5">The sequence shown here is derived from an EMBL/GenBank/DDBJ whole genome shotgun (WGS) entry which is preliminary data.</text>
</comment>
<dbReference type="InterPro" id="IPR027417">
    <property type="entry name" value="P-loop_NTPase"/>
</dbReference>
<keyword evidence="2" id="KW-0547">Nucleotide-binding</keyword>
<dbReference type="InterPro" id="IPR003439">
    <property type="entry name" value="ABC_transporter-like_ATP-bd"/>
</dbReference>
<dbReference type="GO" id="GO:0005524">
    <property type="term" value="F:ATP binding"/>
    <property type="evidence" value="ECO:0007669"/>
    <property type="project" value="UniProtKB-KW"/>
</dbReference>
<dbReference type="PANTHER" id="PTHR43776">
    <property type="entry name" value="TRANSPORT ATP-BINDING PROTEIN"/>
    <property type="match status" value="1"/>
</dbReference>
<feature type="domain" description="ABC transporter" evidence="4">
    <location>
        <begin position="270"/>
        <end position="515"/>
    </location>
</feature>
<dbReference type="GO" id="GO:0016887">
    <property type="term" value="F:ATP hydrolysis activity"/>
    <property type="evidence" value="ECO:0007669"/>
    <property type="project" value="InterPro"/>
</dbReference>
<protein>
    <recommendedName>
        <fullName evidence="4">ABC transporter domain-containing protein</fullName>
    </recommendedName>
</protein>
<dbReference type="AlphaFoldDB" id="A0A2U3AJ70"/>
<keyword evidence="3" id="KW-0067">ATP-binding</keyword>
<evidence type="ECO:0000256" key="3">
    <source>
        <dbReference type="ARBA" id="ARBA00022840"/>
    </source>
</evidence>
<dbReference type="InterPro" id="IPR050319">
    <property type="entry name" value="ABC_transp_ATP-bind"/>
</dbReference>
<reference evidence="5 6" key="1">
    <citation type="submission" date="2018-05" db="EMBL/GenBank/DDBJ databases">
        <title>Kurthia sibirica genome sequence.</title>
        <authorList>
            <person name="Maclea K.S."/>
            <person name="Goen A.E."/>
        </authorList>
    </citation>
    <scope>NUCLEOTIDE SEQUENCE [LARGE SCALE GENOMIC DNA]</scope>
    <source>
        <strain evidence="5 6">ATCC 49154</strain>
    </source>
</reference>
<dbReference type="SMART" id="SM00382">
    <property type="entry name" value="AAA"/>
    <property type="match status" value="2"/>
</dbReference>
<dbReference type="SUPFAM" id="SSF52540">
    <property type="entry name" value="P-loop containing nucleoside triphosphate hydrolases"/>
    <property type="match status" value="2"/>
</dbReference>
<dbReference type="GO" id="GO:0055085">
    <property type="term" value="P:transmembrane transport"/>
    <property type="evidence" value="ECO:0007669"/>
    <property type="project" value="UniProtKB-ARBA"/>
</dbReference>
<evidence type="ECO:0000256" key="2">
    <source>
        <dbReference type="ARBA" id="ARBA00022741"/>
    </source>
</evidence>
<evidence type="ECO:0000256" key="1">
    <source>
        <dbReference type="ARBA" id="ARBA00022448"/>
    </source>
</evidence>
<organism evidence="5 6">
    <name type="scientific">Kurthia sibirica</name>
    <dbReference type="NCBI Taxonomy" id="202750"/>
    <lineage>
        <taxon>Bacteria</taxon>
        <taxon>Bacillati</taxon>
        <taxon>Bacillota</taxon>
        <taxon>Bacilli</taxon>
        <taxon>Bacillales</taxon>
        <taxon>Caryophanaceae</taxon>
        <taxon>Kurthia</taxon>
    </lineage>
</organism>